<feature type="region of interest" description="Disordered" evidence="1">
    <location>
        <begin position="387"/>
        <end position="462"/>
    </location>
</feature>
<dbReference type="PaxDb" id="3055-EDO98812"/>
<dbReference type="Proteomes" id="UP000006906">
    <property type="component" value="Chromosome 16"/>
</dbReference>
<dbReference type="InterPro" id="IPR008266">
    <property type="entry name" value="Tyr_kinase_AS"/>
</dbReference>
<dbReference type="GO" id="GO:0004672">
    <property type="term" value="F:protein kinase activity"/>
    <property type="evidence" value="ECO:0007669"/>
    <property type="project" value="InterPro"/>
</dbReference>
<evidence type="ECO:0008006" key="4">
    <source>
        <dbReference type="Google" id="ProtNLM"/>
    </source>
</evidence>
<feature type="compositionally biased region" description="Low complexity" evidence="1">
    <location>
        <begin position="58"/>
        <end position="69"/>
    </location>
</feature>
<dbReference type="InterPro" id="IPR011009">
    <property type="entry name" value="Kinase-like_dom_sf"/>
</dbReference>
<evidence type="ECO:0000313" key="2">
    <source>
        <dbReference type="EMBL" id="PNW71872.1"/>
    </source>
</evidence>
<dbReference type="InterPro" id="IPR052396">
    <property type="entry name" value="Meiotic_Drive_Suppr_Kinase"/>
</dbReference>
<dbReference type="PROSITE" id="PS00109">
    <property type="entry name" value="PROTEIN_KINASE_TYR"/>
    <property type="match status" value="1"/>
</dbReference>
<dbReference type="Gramene" id="PNW71872">
    <property type="protein sequence ID" value="PNW71872"/>
    <property type="gene ID" value="CHLRE_16g669500v5"/>
</dbReference>
<dbReference type="AlphaFoldDB" id="A0A2K3CUC2"/>
<dbReference type="EMBL" id="CM008977">
    <property type="protein sequence ID" value="PNW71872.1"/>
    <property type="molecule type" value="Genomic_DNA"/>
</dbReference>
<accession>A0A2K3CUC2</accession>
<dbReference type="InParanoid" id="A0A2K3CUC2"/>
<protein>
    <recommendedName>
        <fullName evidence="4">Protein kinase domain-containing protein</fullName>
    </recommendedName>
</protein>
<dbReference type="RefSeq" id="XP_001699172.2">
    <property type="nucleotide sequence ID" value="XM_001699120.3"/>
</dbReference>
<organism evidence="2 3">
    <name type="scientific">Chlamydomonas reinhardtii</name>
    <name type="common">Chlamydomonas smithii</name>
    <dbReference type="NCBI Taxonomy" id="3055"/>
    <lineage>
        <taxon>Eukaryota</taxon>
        <taxon>Viridiplantae</taxon>
        <taxon>Chlorophyta</taxon>
        <taxon>core chlorophytes</taxon>
        <taxon>Chlorophyceae</taxon>
        <taxon>CS clade</taxon>
        <taxon>Chlamydomonadales</taxon>
        <taxon>Chlamydomonadaceae</taxon>
        <taxon>Chlamydomonas</taxon>
    </lineage>
</organism>
<keyword evidence="3" id="KW-1185">Reference proteome</keyword>
<dbReference type="PANTHER" id="PTHR37171">
    <property type="entry name" value="SERINE/THREONINE-PROTEIN KINASE YRZF-RELATED"/>
    <property type="match status" value="1"/>
</dbReference>
<feature type="region of interest" description="Disordered" evidence="1">
    <location>
        <begin position="54"/>
        <end position="93"/>
    </location>
</feature>
<dbReference type="ExpressionAtlas" id="A0A2K3CUC2">
    <property type="expression patterns" value="baseline and differential"/>
</dbReference>
<dbReference type="SUPFAM" id="SSF56112">
    <property type="entry name" value="Protein kinase-like (PK-like)"/>
    <property type="match status" value="1"/>
</dbReference>
<reference evidence="2 3" key="1">
    <citation type="journal article" date="2007" name="Science">
        <title>The Chlamydomonas genome reveals the evolution of key animal and plant functions.</title>
        <authorList>
            <person name="Merchant S.S."/>
            <person name="Prochnik S.E."/>
            <person name="Vallon O."/>
            <person name="Harris E.H."/>
            <person name="Karpowicz S.J."/>
            <person name="Witman G.B."/>
            <person name="Terry A."/>
            <person name="Salamov A."/>
            <person name="Fritz-Laylin L.K."/>
            <person name="Marechal-Drouard L."/>
            <person name="Marshall W.F."/>
            <person name="Qu L.H."/>
            <person name="Nelson D.R."/>
            <person name="Sanderfoot A.A."/>
            <person name="Spalding M.H."/>
            <person name="Kapitonov V.V."/>
            <person name="Ren Q."/>
            <person name="Ferris P."/>
            <person name="Lindquist E."/>
            <person name="Shapiro H."/>
            <person name="Lucas S.M."/>
            <person name="Grimwood J."/>
            <person name="Schmutz J."/>
            <person name="Cardol P."/>
            <person name="Cerutti H."/>
            <person name="Chanfreau G."/>
            <person name="Chen C.L."/>
            <person name="Cognat V."/>
            <person name="Croft M.T."/>
            <person name="Dent R."/>
            <person name="Dutcher S."/>
            <person name="Fernandez E."/>
            <person name="Fukuzawa H."/>
            <person name="Gonzalez-Ballester D."/>
            <person name="Gonzalez-Halphen D."/>
            <person name="Hallmann A."/>
            <person name="Hanikenne M."/>
            <person name="Hippler M."/>
            <person name="Inwood W."/>
            <person name="Jabbari K."/>
            <person name="Kalanon M."/>
            <person name="Kuras R."/>
            <person name="Lefebvre P.A."/>
            <person name="Lemaire S.D."/>
            <person name="Lobanov A.V."/>
            <person name="Lohr M."/>
            <person name="Manuell A."/>
            <person name="Meier I."/>
            <person name="Mets L."/>
            <person name="Mittag M."/>
            <person name="Mittelmeier T."/>
            <person name="Moroney J.V."/>
            <person name="Moseley J."/>
            <person name="Napoli C."/>
            <person name="Nedelcu A.M."/>
            <person name="Niyogi K."/>
            <person name="Novoselov S.V."/>
            <person name="Paulsen I.T."/>
            <person name="Pazour G."/>
            <person name="Purton S."/>
            <person name="Ral J.P."/>
            <person name="Riano-Pachon D.M."/>
            <person name="Riekhof W."/>
            <person name="Rymarquis L."/>
            <person name="Schroda M."/>
            <person name="Stern D."/>
            <person name="Umen J."/>
            <person name="Willows R."/>
            <person name="Wilson N."/>
            <person name="Zimmer S.L."/>
            <person name="Allmer J."/>
            <person name="Balk J."/>
            <person name="Bisova K."/>
            <person name="Chen C.J."/>
            <person name="Elias M."/>
            <person name="Gendler K."/>
            <person name="Hauser C."/>
            <person name="Lamb M.R."/>
            <person name="Ledford H."/>
            <person name="Long J.C."/>
            <person name="Minagawa J."/>
            <person name="Page M.D."/>
            <person name="Pan J."/>
            <person name="Pootakham W."/>
            <person name="Roje S."/>
            <person name="Rose A."/>
            <person name="Stahlberg E."/>
            <person name="Terauchi A.M."/>
            <person name="Yang P."/>
            <person name="Ball S."/>
            <person name="Bowler C."/>
            <person name="Dieckmann C.L."/>
            <person name="Gladyshev V.N."/>
            <person name="Green P."/>
            <person name="Jorgensen R."/>
            <person name="Mayfield S."/>
            <person name="Mueller-Roeber B."/>
            <person name="Rajamani S."/>
            <person name="Sayre R.T."/>
            <person name="Brokstein P."/>
            <person name="Dubchak I."/>
            <person name="Goodstein D."/>
            <person name="Hornick L."/>
            <person name="Huang Y.W."/>
            <person name="Jhaveri J."/>
            <person name="Luo Y."/>
            <person name="Martinez D."/>
            <person name="Ngau W.C."/>
            <person name="Otillar B."/>
            <person name="Poliakov A."/>
            <person name="Porter A."/>
            <person name="Szajkowski L."/>
            <person name="Werner G."/>
            <person name="Zhou K."/>
            <person name="Grigoriev I.V."/>
            <person name="Rokhsar D.S."/>
            <person name="Grossman A.R."/>
        </authorList>
    </citation>
    <scope>NUCLEOTIDE SEQUENCE [LARGE SCALE GENOMIC DNA]</scope>
    <source>
        <strain evidence="3">CC-503</strain>
    </source>
</reference>
<feature type="compositionally biased region" description="Gly residues" evidence="1">
    <location>
        <begin position="502"/>
        <end position="512"/>
    </location>
</feature>
<feature type="region of interest" description="Disordered" evidence="1">
    <location>
        <begin position="496"/>
        <end position="516"/>
    </location>
</feature>
<gene>
    <name evidence="2" type="ORF">CHLRE_16g669500v5</name>
</gene>
<feature type="compositionally biased region" description="Low complexity" evidence="1">
    <location>
        <begin position="448"/>
        <end position="459"/>
    </location>
</feature>
<feature type="region of interest" description="Disordered" evidence="1">
    <location>
        <begin position="669"/>
        <end position="709"/>
    </location>
</feature>
<dbReference type="OrthoDB" id="552636at2759"/>
<dbReference type="PANTHER" id="PTHR37171:SF1">
    <property type="entry name" value="SERINE_THREONINE-PROTEIN KINASE YRZF-RELATED"/>
    <property type="match status" value="1"/>
</dbReference>
<feature type="compositionally biased region" description="Gly residues" evidence="1">
    <location>
        <begin position="70"/>
        <end position="90"/>
    </location>
</feature>
<feature type="compositionally biased region" description="Low complexity" evidence="1">
    <location>
        <begin position="700"/>
        <end position="709"/>
    </location>
</feature>
<evidence type="ECO:0000256" key="1">
    <source>
        <dbReference type="SAM" id="MobiDB-lite"/>
    </source>
</evidence>
<evidence type="ECO:0000313" key="3">
    <source>
        <dbReference type="Proteomes" id="UP000006906"/>
    </source>
</evidence>
<feature type="compositionally biased region" description="Gly residues" evidence="1">
    <location>
        <begin position="684"/>
        <end position="699"/>
    </location>
</feature>
<proteinExistence type="predicted"/>
<dbReference type="KEGG" id="cre:CHLRE_16g669500v5"/>
<name>A0A2K3CUC2_CHLRE</name>
<feature type="compositionally biased region" description="Gly residues" evidence="1">
    <location>
        <begin position="416"/>
        <end position="435"/>
    </location>
</feature>
<sequence>MQVPASGSVGLLGALDVALPAARFVGAPSVTKLESGYLLPGEVLRWHWAEGRSEREAQAQAQPATATRHGGAGSSRGQGLGQQGHGGGGSAETLLGAITQHPRDGEYVQAKVATLHEHYHVTDHEVRHLRRESDVKSAVSAHICNRVLEKLAECSCHLQEGGWEPEYQNEYSHSKAVERQLCGEAPHGLLGDEQLGAGEGVAAVPAGSSGVRSLAREAPPAAGTGARTRNATSSDSGRRTDLTLVLVKQPQQRDQQQTQALCPEPEEERPVLVLEVKRLATLMAPDGTPFDLMGLYDLEQRGITASGTGAPKVAPMFAQLYTSLIGFGLCHGALTCYGATCLVYVPLWNRERMYVSEPILATASGPTTLLRALSWLQQQALRFAMSQEYPADPPPPPPQQQQQQRELWRSSRRHVGGGAPGGGGQAAGGGGGQPGQGDDDGYGGPCSGGTTSSSGNDTDCVPSRASLEAARRCTQLPRAAAALEPAGASAAADGGAAAATAGGSGSGSGTGGPAATAAQPEVLAQLWFRSVMAGGRDGTVYDGVLGAAGGAVGGTPVVIKVYCCWDPQQAAAYPREVAAYRALSRLQGSWIPRVLASGRLAGNLSRLRCLVMEPVAGGQRLSDYPERPFPGAVVEAALNALRQAHSVAGFLHGDIRLENMLLVTAAAGDGGSSGGAGKKRGREGGSGGPAIAGGGGTSGGASSSSSGVAGAGQRCVLLDFGGSRLDGTAAKQAAELAELRWLLGVGR</sequence>
<dbReference type="Gene3D" id="1.10.510.10">
    <property type="entry name" value="Transferase(Phosphotransferase) domain 1"/>
    <property type="match status" value="1"/>
</dbReference>
<feature type="region of interest" description="Disordered" evidence="1">
    <location>
        <begin position="211"/>
        <end position="240"/>
    </location>
</feature>
<dbReference type="GeneID" id="5724724"/>
<feature type="compositionally biased region" description="Low complexity" evidence="1">
    <location>
        <begin position="221"/>
        <end position="232"/>
    </location>
</feature>